<reference evidence="3" key="1">
    <citation type="journal article" date="2020" name="Stud. Mycol.">
        <title>101 Dothideomycetes genomes: a test case for predicting lifestyles and emergence of pathogens.</title>
        <authorList>
            <person name="Haridas S."/>
            <person name="Albert R."/>
            <person name="Binder M."/>
            <person name="Bloem J."/>
            <person name="Labutti K."/>
            <person name="Salamov A."/>
            <person name="Andreopoulos B."/>
            <person name="Baker S."/>
            <person name="Barry K."/>
            <person name="Bills G."/>
            <person name="Bluhm B."/>
            <person name="Cannon C."/>
            <person name="Castanera R."/>
            <person name="Culley D."/>
            <person name="Daum C."/>
            <person name="Ezra D."/>
            <person name="Gonzalez J."/>
            <person name="Henrissat B."/>
            <person name="Kuo A."/>
            <person name="Liang C."/>
            <person name="Lipzen A."/>
            <person name="Lutzoni F."/>
            <person name="Magnuson J."/>
            <person name="Mondo S."/>
            <person name="Nolan M."/>
            <person name="Ohm R."/>
            <person name="Pangilinan J."/>
            <person name="Park H.-J."/>
            <person name="Ramirez L."/>
            <person name="Alfaro M."/>
            <person name="Sun H."/>
            <person name="Tritt A."/>
            <person name="Yoshinaga Y."/>
            <person name="Zwiers L.-H."/>
            <person name="Turgeon B."/>
            <person name="Goodwin S."/>
            <person name="Spatafora J."/>
            <person name="Crous P."/>
            <person name="Grigoriev I."/>
        </authorList>
    </citation>
    <scope>NUCLEOTIDE SEQUENCE</scope>
    <source>
        <strain evidence="3">CBS 473.64</strain>
    </source>
</reference>
<dbReference type="SUPFAM" id="SSF51735">
    <property type="entry name" value="NAD(P)-binding Rossmann-fold domains"/>
    <property type="match status" value="1"/>
</dbReference>
<dbReference type="GO" id="GO:0009247">
    <property type="term" value="P:glycolipid biosynthetic process"/>
    <property type="evidence" value="ECO:0007669"/>
    <property type="project" value="TreeGrafter"/>
</dbReference>
<accession>A0A6A6RHQ7</accession>
<sequence length="398" mass="44026">MATASRQYDLVLLGATGYTGNLTAEHITKHLPEDLKWAISGRNISKLQALISNLQVLHPDHQPPSIEVTDLSQASIDALVRKTKILPTTVGPYHRYGTPIIEACAHAGTHYLDSTGETPWVYDVAHKYHDLVRSNGAIMIPQCAEESAPADLVAFLRSSFLREKTGHATKEFIHSIQEFNNGFSAGTLHSLITVASSYSFQHLRKSLHPYALCVGRSPSSSPFIPKGFTWLGSIKVKEVGLLTDSVIGISDTTVVYRSWSLMDDYGPRFKYWTGMKARNRVTGFLWHWVLAISLPVLLITPLRSQTKSSTTWKSVAYSDSKPSHTAECSMSFERDMYSLTAILLAEAAMVILRPDRENWAMKLGGGVLTPATLGHQFVERVISAGMKMEINLVDKAPE</sequence>
<gene>
    <name evidence="3" type="ORF">P280DRAFT_538326</name>
</gene>
<dbReference type="OrthoDB" id="10268090at2759"/>
<dbReference type="InterPro" id="IPR005097">
    <property type="entry name" value="Sacchrp_dh_NADP-bd"/>
</dbReference>
<dbReference type="Proteomes" id="UP000799753">
    <property type="component" value="Unassembled WGS sequence"/>
</dbReference>
<dbReference type="EMBL" id="MU006816">
    <property type="protein sequence ID" value="KAF2634655.1"/>
    <property type="molecule type" value="Genomic_DNA"/>
</dbReference>
<dbReference type="Gene3D" id="3.40.50.720">
    <property type="entry name" value="NAD(P)-binding Rossmann-like Domain"/>
    <property type="match status" value="1"/>
</dbReference>
<dbReference type="PANTHER" id="PTHR12286">
    <property type="entry name" value="SACCHAROPINE DEHYDROGENASE-LIKE OXIDOREDUCTASE"/>
    <property type="match status" value="1"/>
</dbReference>
<dbReference type="Pfam" id="PF03435">
    <property type="entry name" value="Sacchrp_dh_NADP"/>
    <property type="match status" value="1"/>
</dbReference>
<evidence type="ECO:0000313" key="4">
    <source>
        <dbReference type="Proteomes" id="UP000799753"/>
    </source>
</evidence>
<dbReference type="GO" id="GO:0005811">
    <property type="term" value="C:lipid droplet"/>
    <property type="evidence" value="ECO:0007669"/>
    <property type="project" value="TreeGrafter"/>
</dbReference>
<dbReference type="PANTHER" id="PTHR12286:SF5">
    <property type="entry name" value="SACCHAROPINE DEHYDROGENASE-LIKE OXIDOREDUCTASE"/>
    <property type="match status" value="1"/>
</dbReference>
<feature type="domain" description="Saccharopine dehydrogenase NADP binding" evidence="2">
    <location>
        <begin position="11"/>
        <end position="139"/>
    </location>
</feature>
<comment type="similarity">
    <text evidence="1">Belongs to the saccharopine dehydrogenase family.</text>
</comment>
<protein>
    <recommendedName>
        <fullName evidence="2">Saccharopine dehydrogenase NADP binding domain-containing protein</fullName>
    </recommendedName>
</protein>
<dbReference type="InterPro" id="IPR051276">
    <property type="entry name" value="Saccharopine_DH-like_oxidrdct"/>
</dbReference>
<evidence type="ECO:0000259" key="2">
    <source>
        <dbReference type="Pfam" id="PF03435"/>
    </source>
</evidence>
<dbReference type="GO" id="GO:0005886">
    <property type="term" value="C:plasma membrane"/>
    <property type="evidence" value="ECO:0007669"/>
    <property type="project" value="TreeGrafter"/>
</dbReference>
<evidence type="ECO:0000313" key="3">
    <source>
        <dbReference type="EMBL" id="KAF2634655.1"/>
    </source>
</evidence>
<dbReference type="InterPro" id="IPR036291">
    <property type="entry name" value="NAD(P)-bd_dom_sf"/>
</dbReference>
<proteinExistence type="inferred from homology"/>
<evidence type="ECO:0000256" key="1">
    <source>
        <dbReference type="ARBA" id="ARBA00038048"/>
    </source>
</evidence>
<keyword evidence="4" id="KW-1185">Reference proteome</keyword>
<name>A0A6A6RHQ7_9PLEO</name>
<dbReference type="GO" id="GO:0005739">
    <property type="term" value="C:mitochondrion"/>
    <property type="evidence" value="ECO:0007669"/>
    <property type="project" value="TreeGrafter"/>
</dbReference>
<dbReference type="AlphaFoldDB" id="A0A6A6RHQ7"/>
<organism evidence="3 4">
    <name type="scientific">Massarina eburnea CBS 473.64</name>
    <dbReference type="NCBI Taxonomy" id="1395130"/>
    <lineage>
        <taxon>Eukaryota</taxon>
        <taxon>Fungi</taxon>
        <taxon>Dikarya</taxon>
        <taxon>Ascomycota</taxon>
        <taxon>Pezizomycotina</taxon>
        <taxon>Dothideomycetes</taxon>
        <taxon>Pleosporomycetidae</taxon>
        <taxon>Pleosporales</taxon>
        <taxon>Massarineae</taxon>
        <taxon>Massarinaceae</taxon>
        <taxon>Massarina</taxon>
    </lineage>
</organism>